<proteinExistence type="predicted"/>
<protein>
    <submittedName>
        <fullName evidence="1">Uncharacterized protein</fullName>
    </submittedName>
</protein>
<organism evidence="1 2">
    <name type="scientific">Pistacia integerrima</name>
    <dbReference type="NCBI Taxonomy" id="434235"/>
    <lineage>
        <taxon>Eukaryota</taxon>
        <taxon>Viridiplantae</taxon>
        <taxon>Streptophyta</taxon>
        <taxon>Embryophyta</taxon>
        <taxon>Tracheophyta</taxon>
        <taxon>Spermatophyta</taxon>
        <taxon>Magnoliopsida</taxon>
        <taxon>eudicotyledons</taxon>
        <taxon>Gunneridae</taxon>
        <taxon>Pentapetalae</taxon>
        <taxon>rosids</taxon>
        <taxon>malvids</taxon>
        <taxon>Sapindales</taxon>
        <taxon>Anacardiaceae</taxon>
        <taxon>Pistacia</taxon>
    </lineage>
</organism>
<dbReference type="EMBL" id="CM047743">
    <property type="protein sequence ID" value="KAJ0031805.1"/>
    <property type="molecule type" value="Genomic_DNA"/>
</dbReference>
<accession>A0ACC0YBD3</accession>
<evidence type="ECO:0000313" key="2">
    <source>
        <dbReference type="Proteomes" id="UP001163603"/>
    </source>
</evidence>
<reference evidence="2" key="1">
    <citation type="journal article" date="2023" name="G3 (Bethesda)">
        <title>Genome assembly and association tests identify interacting loci associated with vigor, precocity, and sex in interspecific pistachio rootstocks.</title>
        <authorList>
            <person name="Palmer W."/>
            <person name="Jacygrad E."/>
            <person name="Sagayaradj S."/>
            <person name="Cavanaugh K."/>
            <person name="Han R."/>
            <person name="Bertier L."/>
            <person name="Beede B."/>
            <person name="Kafkas S."/>
            <person name="Golino D."/>
            <person name="Preece J."/>
            <person name="Michelmore R."/>
        </authorList>
    </citation>
    <scope>NUCLEOTIDE SEQUENCE [LARGE SCALE GENOMIC DNA]</scope>
</reference>
<evidence type="ECO:0000313" key="1">
    <source>
        <dbReference type="EMBL" id="KAJ0031805.1"/>
    </source>
</evidence>
<comment type="caution">
    <text evidence="1">The sequence shown here is derived from an EMBL/GenBank/DDBJ whole genome shotgun (WGS) entry which is preliminary data.</text>
</comment>
<dbReference type="Proteomes" id="UP001163603">
    <property type="component" value="Chromosome 8"/>
</dbReference>
<keyword evidence="2" id="KW-1185">Reference proteome</keyword>
<gene>
    <name evidence="1" type="ORF">Pint_14740</name>
</gene>
<name>A0ACC0YBD3_9ROSI</name>
<sequence>MVVLKVTGSCVFMNKFVLITSFLF</sequence>